<sequence length="243" mass="27892">MTEFTYMNCEEYNANTPEKRNEVIFIVDQIAFANARALLNDDDDNDNINWNEVEPKDFDPYSNSFQTTHDDIDGSIAKKSSSGYRAYYIFSKCFQQQGGHLYERLGKGQKIISCTEREKHCDDTNDALKHIKRWVISVAESGNNKLQERLLSLITSTLAVFNNKTIEENLSEMEAEKLPSKLLVRTALKMGKVESNKLKKERSHIVTLEKASMMGEKLGREVLFSRSEIQQNISQLENPSSYE</sequence>
<comment type="caution">
    <text evidence="1">The sequence shown here is derived from an EMBL/GenBank/DDBJ whole genome shotgun (WGS) entry which is preliminary data.</text>
</comment>
<gene>
    <name evidence="1" type="ORF">FMOSSE_LOCUS15314</name>
</gene>
<proteinExistence type="predicted"/>
<dbReference type="AlphaFoldDB" id="A0A9N9I7Z4"/>
<name>A0A9N9I7Z4_FUNMO</name>
<organism evidence="1 2">
    <name type="scientific">Funneliformis mosseae</name>
    <name type="common">Endomycorrhizal fungus</name>
    <name type="synonym">Glomus mosseae</name>
    <dbReference type="NCBI Taxonomy" id="27381"/>
    <lineage>
        <taxon>Eukaryota</taxon>
        <taxon>Fungi</taxon>
        <taxon>Fungi incertae sedis</taxon>
        <taxon>Mucoromycota</taxon>
        <taxon>Glomeromycotina</taxon>
        <taxon>Glomeromycetes</taxon>
        <taxon>Glomerales</taxon>
        <taxon>Glomeraceae</taxon>
        <taxon>Funneliformis</taxon>
    </lineage>
</organism>
<keyword evidence="2" id="KW-1185">Reference proteome</keyword>
<dbReference type="EMBL" id="CAJVPP010014935">
    <property type="protein sequence ID" value="CAG8725579.1"/>
    <property type="molecule type" value="Genomic_DNA"/>
</dbReference>
<evidence type="ECO:0000313" key="2">
    <source>
        <dbReference type="Proteomes" id="UP000789375"/>
    </source>
</evidence>
<feature type="non-terminal residue" evidence="1">
    <location>
        <position position="1"/>
    </location>
</feature>
<evidence type="ECO:0000313" key="1">
    <source>
        <dbReference type="EMBL" id="CAG8725579.1"/>
    </source>
</evidence>
<reference evidence="1" key="1">
    <citation type="submission" date="2021-06" db="EMBL/GenBank/DDBJ databases">
        <authorList>
            <person name="Kallberg Y."/>
            <person name="Tangrot J."/>
            <person name="Rosling A."/>
        </authorList>
    </citation>
    <scope>NUCLEOTIDE SEQUENCE</scope>
    <source>
        <strain evidence="1">87-6 pot B 2015</strain>
    </source>
</reference>
<protein>
    <submittedName>
        <fullName evidence="1">11793_t:CDS:1</fullName>
    </submittedName>
</protein>
<dbReference type="Proteomes" id="UP000789375">
    <property type="component" value="Unassembled WGS sequence"/>
</dbReference>
<accession>A0A9N9I7Z4</accession>